<accession>A0A0D2F4K1</accession>
<name>A0A0D2F4K1_9EURO</name>
<dbReference type="GO" id="GO:0016787">
    <property type="term" value="F:hydrolase activity"/>
    <property type="evidence" value="ECO:0007669"/>
    <property type="project" value="UniProtKB-KW"/>
</dbReference>
<dbReference type="InterPro" id="IPR013094">
    <property type="entry name" value="AB_hydrolase_3"/>
</dbReference>
<proteinExistence type="predicted"/>
<dbReference type="Gene3D" id="3.40.50.1820">
    <property type="entry name" value="alpha/beta hydrolase"/>
    <property type="match status" value="1"/>
</dbReference>
<organism evidence="3 4">
    <name type="scientific">Fonsecaea pedrosoi CBS 271.37</name>
    <dbReference type="NCBI Taxonomy" id="1442368"/>
    <lineage>
        <taxon>Eukaryota</taxon>
        <taxon>Fungi</taxon>
        <taxon>Dikarya</taxon>
        <taxon>Ascomycota</taxon>
        <taxon>Pezizomycotina</taxon>
        <taxon>Eurotiomycetes</taxon>
        <taxon>Chaetothyriomycetidae</taxon>
        <taxon>Chaetothyriales</taxon>
        <taxon>Herpotrichiellaceae</taxon>
        <taxon>Fonsecaea</taxon>
    </lineage>
</organism>
<keyword evidence="1" id="KW-0378">Hydrolase</keyword>
<gene>
    <name evidence="3" type="ORF">Z517_04583</name>
</gene>
<dbReference type="OrthoDB" id="2152029at2759"/>
<dbReference type="SUPFAM" id="SSF53474">
    <property type="entry name" value="alpha/beta-Hydrolases"/>
    <property type="match status" value="1"/>
</dbReference>
<evidence type="ECO:0000313" key="3">
    <source>
        <dbReference type="EMBL" id="KIW81557.1"/>
    </source>
</evidence>
<keyword evidence="4" id="KW-1185">Reference proteome</keyword>
<feature type="domain" description="Alpha/beta hydrolase fold-3" evidence="2">
    <location>
        <begin position="71"/>
        <end position="286"/>
    </location>
</feature>
<protein>
    <recommendedName>
        <fullName evidence="2">Alpha/beta hydrolase fold-3 domain-containing protein</fullName>
    </recommendedName>
</protein>
<dbReference type="InterPro" id="IPR050300">
    <property type="entry name" value="GDXG_lipolytic_enzyme"/>
</dbReference>
<dbReference type="HOGENOM" id="CLU_042179_1_1_1"/>
<evidence type="ECO:0000313" key="4">
    <source>
        <dbReference type="Proteomes" id="UP000053029"/>
    </source>
</evidence>
<dbReference type="EMBL" id="KN846971">
    <property type="protein sequence ID" value="KIW81557.1"/>
    <property type="molecule type" value="Genomic_DNA"/>
</dbReference>
<sequence length="314" mass="33813">MARSQAHAERNDVIRAGMTSLETALSATVPTKDTVASETARLGSPVKTEEIPDSEGAKIHWIGDSSAPSVILYFHGGGLGIPAMPGHVSFLVDTQQRLAKEGKKLSIAFVEYGLSPQHRFPTQYRQAVLALKTVLQSGRKPSDVIVGGDSAGGNLAVAILSATAHSHPGIPSLKLDAPLKGALLVSPWIDLSVGTSKSWVENKDKDIVSANIVDPLVNNLVSKDERNEFTDPARADSKWWSGVQVSSILTLAGTHELFFDDIVKFSQKLKAGGLNEELVECPQQVHIDCFLDAQSGLEHGTMSHAIWDWLKKLL</sequence>
<evidence type="ECO:0000256" key="1">
    <source>
        <dbReference type="ARBA" id="ARBA00022801"/>
    </source>
</evidence>
<dbReference type="RefSeq" id="XP_013285365.1">
    <property type="nucleotide sequence ID" value="XM_013429911.1"/>
</dbReference>
<dbReference type="STRING" id="1442368.A0A0D2F4K1"/>
<dbReference type="PANTHER" id="PTHR48081:SF31">
    <property type="entry name" value="STERYL ACETYL HYDROLASE MUG81-RELATED"/>
    <property type="match status" value="1"/>
</dbReference>
<dbReference type="VEuPathDB" id="FungiDB:Z517_04583"/>
<dbReference type="InterPro" id="IPR029058">
    <property type="entry name" value="AB_hydrolase_fold"/>
</dbReference>
<dbReference type="PANTHER" id="PTHR48081">
    <property type="entry name" value="AB HYDROLASE SUPERFAMILY PROTEIN C4A8.06C"/>
    <property type="match status" value="1"/>
</dbReference>
<evidence type="ECO:0000259" key="2">
    <source>
        <dbReference type="Pfam" id="PF07859"/>
    </source>
</evidence>
<reference evidence="3 4" key="1">
    <citation type="submission" date="2015-01" db="EMBL/GenBank/DDBJ databases">
        <title>The Genome Sequence of Fonsecaea pedrosoi CBS 271.37.</title>
        <authorList>
            <consortium name="The Broad Institute Genomics Platform"/>
            <person name="Cuomo C."/>
            <person name="de Hoog S."/>
            <person name="Gorbushina A."/>
            <person name="Stielow B."/>
            <person name="Teixiera M."/>
            <person name="Abouelleil A."/>
            <person name="Chapman S.B."/>
            <person name="Priest M."/>
            <person name="Young S.K."/>
            <person name="Wortman J."/>
            <person name="Nusbaum C."/>
            <person name="Birren B."/>
        </authorList>
    </citation>
    <scope>NUCLEOTIDE SEQUENCE [LARGE SCALE GENOMIC DNA]</scope>
    <source>
        <strain evidence="3 4">CBS 271.37</strain>
    </source>
</reference>
<dbReference type="GeneID" id="25304073"/>
<dbReference type="AlphaFoldDB" id="A0A0D2F4K1"/>
<dbReference type="Proteomes" id="UP000053029">
    <property type="component" value="Unassembled WGS sequence"/>
</dbReference>
<dbReference type="Pfam" id="PF07859">
    <property type="entry name" value="Abhydrolase_3"/>
    <property type="match status" value="1"/>
</dbReference>